<protein>
    <recommendedName>
        <fullName evidence="1">DUF4396 domain-containing protein</fullName>
    </recommendedName>
</protein>
<dbReference type="AlphaFoldDB" id="A3K5R0"/>
<dbReference type="Proteomes" id="UP000005713">
    <property type="component" value="Unassembled WGS sequence"/>
</dbReference>
<evidence type="ECO:0000313" key="2">
    <source>
        <dbReference type="EMBL" id="EBA07449.1"/>
    </source>
</evidence>
<comment type="caution">
    <text evidence="2">The sequence shown here is derived from an EMBL/GenBank/DDBJ whole genome shotgun (WGS) entry which is preliminary data.</text>
</comment>
<name>A3K5R0_SAGS3</name>
<dbReference type="InterPro" id="IPR025509">
    <property type="entry name" value="DUF4396"/>
</dbReference>
<organism evidence="2 3">
    <name type="scientific">Sagittula stellata (strain ATCC 700073 / DSM 11524 / E-37)</name>
    <dbReference type="NCBI Taxonomy" id="388399"/>
    <lineage>
        <taxon>Bacteria</taxon>
        <taxon>Pseudomonadati</taxon>
        <taxon>Pseudomonadota</taxon>
        <taxon>Alphaproteobacteria</taxon>
        <taxon>Rhodobacterales</taxon>
        <taxon>Roseobacteraceae</taxon>
        <taxon>Sagittula</taxon>
    </lineage>
</organism>
<keyword evidence="3" id="KW-1185">Reference proteome</keyword>
<dbReference type="EMBL" id="AAYA01000009">
    <property type="protein sequence ID" value="EBA07449.1"/>
    <property type="molecule type" value="Genomic_DNA"/>
</dbReference>
<dbReference type="RefSeq" id="WP_005860463.1">
    <property type="nucleotide sequence ID" value="NZ_AAYA01000009.1"/>
</dbReference>
<evidence type="ECO:0000259" key="1">
    <source>
        <dbReference type="Pfam" id="PF14342"/>
    </source>
</evidence>
<gene>
    <name evidence="2" type="ORF">SSE37_21660</name>
</gene>
<feature type="domain" description="DUF4396" evidence="1">
    <location>
        <begin position="3"/>
        <end position="56"/>
    </location>
</feature>
<evidence type="ECO:0000313" key="3">
    <source>
        <dbReference type="Proteomes" id="UP000005713"/>
    </source>
</evidence>
<accession>A3K5R0</accession>
<proteinExistence type="predicted"/>
<sequence>MLSETPSITVMEVTAIGVSRLLGRAAGIGDPLFRSSLVVSLSCSLIAAYPVNVALIVSV</sequence>
<reference evidence="2 3" key="1">
    <citation type="submission" date="2006-06" db="EMBL/GenBank/DDBJ databases">
        <authorList>
            <person name="Moran M.A."/>
            <person name="Ferriera S."/>
            <person name="Johnson J."/>
            <person name="Kravitz S."/>
            <person name="Beeson K."/>
            <person name="Sutton G."/>
            <person name="Rogers Y.-H."/>
            <person name="Friedman R."/>
            <person name="Frazier M."/>
            <person name="Venter J.C."/>
        </authorList>
    </citation>
    <scope>NUCLEOTIDE SEQUENCE [LARGE SCALE GENOMIC DNA]</scope>
    <source>
        <strain evidence="2 3">E-37</strain>
    </source>
</reference>
<dbReference type="Pfam" id="PF14342">
    <property type="entry name" value="DUF4396"/>
    <property type="match status" value="1"/>
</dbReference>